<evidence type="ECO:0000313" key="2">
    <source>
        <dbReference type="Proteomes" id="UP000241203"/>
    </source>
</evidence>
<protein>
    <submittedName>
        <fullName evidence="1">Uncharacterized protein</fullName>
    </submittedName>
</protein>
<reference evidence="1 2" key="1">
    <citation type="submission" date="2018-03" db="EMBL/GenBank/DDBJ databases">
        <title>Genomic Encyclopedia of Archaeal and Bacterial Type Strains, Phase II (KMG-II): from individual species to whole genera.</title>
        <authorList>
            <person name="Goeker M."/>
        </authorList>
    </citation>
    <scope>NUCLEOTIDE SEQUENCE [LARGE SCALE GENOMIC DNA]</scope>
    <source>
        <strain evidence="1 2">DSM 21548</strain>
    </source>
</reference>
<evidence type="ECO:0000313" key="1">
    <source>
        <dbReference type="EMBL" id="PSL37626.1"/>
    </source>
</evidence>
<dbReference type="Proteomes" id="UP000241203">
    <property type="component" value="Unassembled WGS sequence"/>
</dbReference>
<dbReference type="AlphaFoldDB" id="A0A2P8GUJ0"/>
<comment type="caution">
    <text evidence="1">The sequence shown here is derived from an EMBL/GenBank/DDBJ whole genome shotgun (WGS) entry which is preliminary data.</text>
</comment>
<sequence>MDVNTGPFNGRGGRGRRLSAAGEDGAVIDIWDKDITKISLDVDVTDEECVAP</sequence>
<name>A0A2P8GUJ0_9MICO</name>
<gene>
    <name evidence="1" type="ORF">CLV49_1233</name>
</gene>
<dbReference type="EMBL" id="PYAU01000001">
    <property type="protein sequence ID" value="PSL37626.1"/>
    <property type="molecule type" value="Genomic_DNA"/>
</dbReference>
<organism evidence="1 2">
    <name type="scientific">Labedella gwakjiensis</name>
    <dbReference type="NCBI Taxonomy" id="390269"/>
    <lineage>
        <taxon>Bacteria</taxon>
        <taxon>Bacillati</taxon>
        <taxon>Actinomycetota</taxon>
        <taxon>Actinomycetes</taxon>
        <taxon>Micrococcales</taxon>
        <taxon>Microbacteriaceae</taxon>
        <taxon>Labedella</taxon>
    </lineage>
</organism>
<dbReference type="RefSeq" id="WP_158261914.1">
    <property type="nucleotide sequence ID" value="NZ_PYAU01000001.1"/>
</dbReference>
<accession>A0A2P8GUJ0</accession>
<proteinExistence type="predicted"/>